<reference evidence="1" key="1">
    <citation type="submission" date="2020-06" db="EMBL/GenBank/DDBJ databases">
        <authorList>
            <person name="Li T."/>
            <person name="Hu X."/>
            <person name="Zhang T."/>
            <person name="Song X."/>
            <person name="Zhang H."/>
            <person name="Dai N."/>
            <person name="Sheng W."/>
            <person name="Hou X."/>
            <person name="Wei L."/>
        </authorList>
    </citation>
    <scope>NUCLEOTIDE SEQUENCE</scope>
    <source>
        <strain evidence="1">G02</strain>
        <tissue evidence="1">Leaf</tissue>
    </source>
</reference>
<keyword evidence="1" id="KW-0808">Transferase</keyword>
<protein>
    <submittedName>
        <fullName evidence="1">Wee1-like protein kinase</fullName>
    </submittedName>
</protein>
<evidence type="ECO:0000313" key="1">
    <source>
        <dbReference type="EMBL" id="KAL0418823.1"/>
    </source>
</evidence>
<dbReference type="GO" id="GO:0016301">
    <property type="term" value="F:kinase activity"/>
    <property type="evidence" value="ECO:0007669"/>
    <property type="project" value="UniProtKB-KW"/>
</dbReference>
<dbReference type="AlphaFoldDB" id="A0AAW2UPJ8"/>
<comment type="caution">
    <text evidence="1">The sequence shown here is derived from an EMBL/GenBank/DDBJ whole genome shotgun (WGS) entry which is preliminary data.</text>
</comment>
<gene>
    <name evidence="1" type="ORF">Sradi_1295800</name>
</gene>
<accession>A0AAW2UPJ8</accession>
<keyword evidence="1" id="KW-0418">Kinase</keyword>
<reference evidence="1" key="2">
    <citation type="journal article" date="2024" name="Plant">
        <title>Genomic evolution and insights into agronomic trait innovations of Sesamum species.</title>
        <authorList>
            <person name="Miao H."/>
            <person name="Wang L."/>
            <person name="Qu L."/>
            <person name="Liu H."/>
            <person name="Sun Y."/>
            <person name="Le M."/>
            <person name="Wang Q."/>
            <person name="Wei S."/>
            <person name="Zheng Y."/>
            <person name="Lin W."/>
            <person name="Duan Y."/>
            <person name="Cao H."/>
            <person name="Xiong S."/>
            <person name="Wang X."/>
            <person name="Wei L."/>
            <person name="Li C."/>
            <person name="Ma Q."/>
            <person name="Ju M."/>
            <person name="Zhao R."/>
            <person name="Li G."/>
            <person name="Mu C."/>
            <person name="Tian Q."/>
            <person name="Mei H."/>
            <person name="Zhang T."/>
            <person name="Gao T."/>
            <person name="Zhang H."/>
        </authorList>
    </citation>
    <scope>NUCLEOTIDE SEQUENCE</scope>
    <source>
        <strain evidence="1">G02</strain>
    </source>
</reference>
<proteinExistence type="predicted"/>
<dbReference type="EMBL" id="JACGWJ010000005">
    <property type="protein sequence ID" value="KAL0418823.1"/>
    <property type="molecule type" value="Genomic_DNA"/>
</dbReference>
<name>A0AAW2UPJ8_SESRA</name>
<organism evidence="1">
    <name type="scientific">Sesamum radiatum</name>
    <name type="common">Black benniseed</name>
    <dbReference type="NCBI Taxonomy" id="300843"/>
    <lineage>
        <taxon>Eukaryota</taxon>
        <taxon>Viridiplantae</taxon>
        <taxon>Streptophyta</taxon>
        <taxon>Embryophyta</taxon>
        <taxon>Tracheophyta</taxon>
        <taxon>Spermatophyta</taxon>
        <taxon>Magnoliopsida</taxon>
        <taxon>eudicotyledons</taxon>
        <taxon>Gunneridae</taxon>
        <taxon>Pentapetalae</taxon>
        <taxon>asterids</taxon>
        <taxon>lamiids</taxon>
        <taxon>Lamiales</taxon>
        <taxon>Pedaliaceae</taxon>
        <taxon>Sesamum</taxon>
    </lineage>
</organism>
<sequence length="173" mass="19303">MIIIIQWSASPTFLFFPCTALPDVNLETSLESAEIGHQALVDLAKDTLVTDEMNTEKAVELQKSRSYVSQSAVALRCRVMPPPCLKNPYLKDVSEFDADPFGHQRSKCAGFYPAGIGGDGLSRYRTDFHEIEAQGFNGSSSFGSFRFVALLFLVCLKVETLKLNHCFHFFRVP</sequence>